<sequence>MNHSPIVETQPAFALPAEDSSNLDKNKQFTKKMNVQKKIKPKPKSPSRQLMIDAPPILTHRRMFYNQDRLSPPWATESSIENTSTKSQPSWKSFDSLVALKNCAVQTQEVKRKYSLSNHNLHDTSTQTHSMSNKAVSTEICDKKPIPEGNMVKKSSSDKSDLYRSRSFSQVSHYRDEKPQLSESNSLSINNIPVCSSASSVIPKKPYMTNSARTLASQRQVLRKMKARRGRSEAEDARDLNHFVDQIVAKDKQMRSKMVPKSGPLDGTLDGFPSIPFYYEQDPYLKANKDYFKPHVAQRNFRLDPYMRTQVISAYEHQIPLTKDLGMSFTHHVSAVVV</sequence>
<accession>A0ABD2PLU1</accession>
<dbReference type="EMBL" id="JBJKFK010006411">
    <property type="protein sequence ID" value="KAL3307822.1"/>
    <property type="molecule type" value="Genomic_DNA"/>
</dbReference>
<feature type="region of interest" description="Disordered" evidence="1">
    <location>
        <begin position="120"/>
        <end position="182"/>
    </location>
</feature>
<evidence type="ECO:0000256" key="1">
    <source>
        <dbReference type="SAM" id="MobiDB-lite"/>
    </source>
</evidence>
<protein>
    <submittedName>
        <fullName evidence="2">Uncharacterized protein</fullName>
    </submittedName>
</protein>
<name>A0ABD2PLU1_9PLAT</name>
<organism evidence="2 3">
    <name type="scientific">Cichlidogyrus casuarinus</name>
    <dbReference type="NCBI Taxonomy" id="1844966"/>
    <lineage>
        <taxon>Eukaryota</taxon>
        <taxon>Metazoa</taxon>
        <taxon>Spiralia</taxon>
        <taxon>Lophotrochozoa</taxon>
        <taxon>Platyhelminthes</taxon>
        <taxon>Monogenea</taxon>
        <taxon>Monopisthocotylea</taxon>
        <taxon>Dactylogyridea</taxon>
        <taxon>Ancyrocephalidae</taxon>
        <taxon>Cichlidogyrus</taxon>
    </lineage>
</organism>
<comment type="caution">
    <text evidence="2">The sequence shown here is derived from an EMBL/GenBank/DDBJ whole genome shotgun (WGS) entry which is preliminary data.</text>
</comment>
<reference evidence="2 3" key="1">
    <citation type="submission" date="2024-11" db="EMBL/GenBank/DDBJ databases">
        <title>Adaptive evolution of stress response genes in parasites aligns with host niche diversity.</title>
        <authorList>
            <person name="Hahn C."/>
            <person name="Resl P."/>
        </authorList>
    </citation>
    <scope>NUCLEOTIDE SEQUENCE [LARGE SCALE GENOMIC DNA]</scope>
    <source>
        <strain evidence="2">EGGRZ-B1_66</strain>
        <tissue evidence="2">Body</tissue>
    </source>
</reference>
<dbReference type="Proteomes" id="UP001626550">
    <property type="component" value="Unassembled WGS sequence"/>
</dbReference>
<evidence type="ECO:0000313" key="3">
    <source>
        <dbReference type="Proteomes" id="UP001626550"/>
    </source>
</evidence>
<feature type="compositionally biased region" description="Polar residues" evidence="1">
    <location>
        <begin position="120"/>
        <end position="136"/>
    </location>
</feature>
<dbReference type="AlphaFoldDB" id="A0ABD2PLU1"/>
<proteinExistence type="predicted"/>
<gene>
    <name evidence="2" type="ORF">Ciccas_013654</name>
</gene>
<feature type="compositionally biased region" description="Basic and acidic residues" evidence="1">
    <location>
        <begin position="155"/>
        <end position="164"/>
    </location>
</feature>
<keyword evidence="3" id="KW-1185">Reference proteome</keyword>
<evidence type="ECO:0000313" key="2">
    <source>
        <dbReference type="EMBL" id="KAL3307822.1"/>
    </source>
</evidence>